<reference evidence="1 2" key="1">
    <citation type="journal article" date="2012" name="J. Bacteriol.">
        <title>Twenty-one genome sequences from Pseudomonas species and 19 genome sequences from diverse bacteria isolated from the rhizosphere and endosphere of Populus deltoides.</title>
        <authorList>
            <person name="Brown S.D."/>
            <person name="Utturkar S.M."/>
            <person name="Klingeman D.M."/>
            <person name="Johnson C.M."/>
            <person name="Martin S.L."/>
            <person name="Land M.L."/>
            <person name="Lu T.Y."/>
            <person name="Schadt C.W."/>
            <person name="Doktycz M.J."/>
            <person name="Pelletier D.A."/>
        </authorList>
    </citation>
    <scope>NUCLEOTIDE SEQUENCE [LARGE SCALE GENOMIC DNA]</scope>
    <source>
        <strain evidence="1 2">CF314</strain>
    </source>
</reference>
<organism evidence="1 2">
    <name type="scientific">Chryseobacterium populi</name>
    <dbReference type="NCBI Taxonomy" id="1144316"/>
    <lineage>
        <taxon>Bacteria</taxon>
        <taxon>Pseudomonadati</taxon>
        <taxon>Bacteroidota</taxon>
        <taxon>Flavobacteriia</taxon>
        <taxon>Flavobacteriales</taxon>
        <taxon>Weeksellaceae</taxon>
        <taxon>Chryseobacterium group</taxon>
        <taxon>Chryseobacterium</taxon>
    </lineage>
</organism>
<dbReference type="Pfam" id="PF14391">
    <property type="entry name" value="DUF4421"/>
    <property type="match status" value="1"/>
</dbReference>
<name>J2K5W7_9FLAO</name>
<dbReference type="AlphaFoldDB" id="J2K5W7"/>
<evidence type="ECO:0000313" key="2">
    <source>
        <dbReference type="Proteomes" id="UP000007509"/>
    </source>
</evidence>
<dbReference type="PATRIC" id="fig|1144316.3.peg.3649"/>
<dbReference type="Proteomes" id="UP000007509">
    <property type="component" value="Unassembled WGS sequence"/>
</dbReference>
<evidence type="ECO:0000313" key="1">
    <source>
        <dbReference type="EMBL" id="EJL68608.1"/>
    </source>
</evidence>
<protein>
    <recommendedName>
        <fullName evidence="3">DUF4421 domain-containing protein</fullName>
    </recommendedName>
</protein>
<dbReference type="EMBL" id="AKJY01000091">
    <property type="protein sequence ID" value="EJL68608.1"/>
    <property type="molecule type" value="Genomic_DNA"/>
</dbReference>
<keyword evidence="2" id="KW-1185">Reference proteome</keyword>
<accession>J2K5W7</accession>
<comment type="caution">
    <text evidence="1">The sequence shown here is derived from an EMBL/GenBank/DDBJ whole genome shotgun (WGS) entry which is preliminary data.</text>
</comment>
<dbReference type="InterPro" id="IPR025535">
    <property type="entry name" value="DUF4421"/>
</dbReference>
<gene>
    <name evidence="1" type="ORF">PMI13_03631</name>
</gene>
<sequence>MIIIENLQHYLKNMYFYNIDTPMMKSRLIPYMLLYFPLSSFGQEVNEFDSKKYQEEDKNKISLVTGISYINNSFGLLSEHQTFLLKPNDSFYTEFFLRYRWLDASISFAPKLIRINNDDDRKGKTKYLNLGFAFFLTPKLRQFVSYNQIKGLYLESTKEFFYTFLDGLDFGTISDDYLIFPDAKYRSFKGETSYLWMGNKESYRSYTNMTYKPLKNDFVMITGLFYQYNIMKDTDRLIYKGQELNDGSTKEPPTKDLRMAIRSGVGIQRVIKNNWYAIVELYPQVNYSKLIGENYHEFNFGLNSNARVGYDNGKWFFGGGAQVNWVNNSNENFYSTTQWQFRMGVGMRINSPKFVSRNFDKIDQILK</sequence>
<proteinExistence type="predicted"/>
<evidence type="ECO:0008006" key="3">
    <source>
        <dbReference type="Google" id="ProtNLM"/>
    </source>
</evidence>